<proteinExistence type="predicted"/>
<comment type="caution">
    <text evidence="1">The sequence shown here is derived from an EMBL/GenBank/DDBJ whole genome shotgun (WGS) entry which is preliminary data.</text>
</comment>
<evidence type="ECO:0000313" key="2">
    <source>
        <dbReference type="Proteomes" id="UP000702425"/>
    </source>
</evidence>
<reference evidence="1 2" key="1">
    <citation type="journal article" date="2020" name="Sci. Rep.">
        <title>A novel cyanobacterial geosmin producer, revising GeoA distribution and dispersion patterns in Bacteria.</title>
        <authorList>
            <person name="Churro C."/>
            <person name="Semedo-Aguiar A.P."/>
            <person name="Silva A.D."/>
            <person name="Pereira-Leal J.B."/>
            <person name="Leite R.B."/>
        </authorList>
    </citation>
    <scope>NUCLEOTIDE SEQUENCE [LARGE SCALE GENOMIC DNA]</scope>
    <source>
        <strain evidence="1 2">IPMA8</strain>
    </source>
</reference>
<evidence type="ECO:0008006" key="3">
    <source>
        <dbReference type="Google" id="ProtNLM"/>
    </source>
</evidence>
<name>A0ABX2CUX7_9CYAN</name>
<evidence type="ECO:0000313" key="1">
    <source>
        <dbReference type="EMBL" id="NQE33723.1"/>
    </source>
</evidence>
<dbReference type="Proteomes" id="UP000702425">
    <property type="component" value="Unassembled WGS sequence"/>
</dbReference>
<accession>A0ABX2CUX7</accession>
<gene>
    <name evidence="1" type="ORF">E5S67_01444</name>
</gene>
<dbReference type="Gene3D" id="3.40.50.1110">
    <property type="entry name" value="SGNH hydrolase"/>
    <property type="match status" value="1"/>
</dbReference>
<keyword evidence="2" id="KW-1185">Reference proteome</keyword>
<organism evidence="1 2">
    <name type="scientific">Microcoleus asticus IPMA8</name>
    <dbReference type="NCBI Taxonomy" id="2563858"/>
    <lineage>
        <taxon>Bacteria</taxon>
        <taxon>Bacillati</taxon>
        <taxon>Cyanobacteriota</taxon>
        <taxon>Cyanophyceae</taxon>
        <taxon>Oscillatoriophycideae</taxon>
        <taxon>Oscillatoriales</taxon>
        <taxon>Microcoleaceae</taxon>
        <taxon>Microcoleus</taxon>
        <taxon>Microcoleus asticus</taxon>
    </lineage>
</organism>
<sequence>MLMIEKKFAKNIAFRLITYLIFPIFLSTTTAEIVLRVAGYKPWQIENVDVAVEPKGNFFTKDSELGYKHLPGKFKVTLNGNYSFKTTHLNNSFRITHPLNTYNLSSKKPEIWIFGCSFTYGWSLNDSETYAWLLQEKLPKYEIVNFGVNGYGTLHSLIQFKEALKQPNKPKVTVIAYAGFHDRRNTLLRARRKQMAAWNKLGILFQPDARLNGENNFTYKMAKLEYHEFPLMRVSALSHFLEVNYNQFEEGLYKSHDVSKAIIKEFNHVAEANGVKLVVAGINAGSAKMLEELSEEGIPTADISVDLKIPANNNLPHDLHPSAIANRQYAEKLDVFLQDTVLK</sequence>
<dbReference type="InterPro" id="IPR036514">
    <property type="entry name" value="SGNH_hydro_sf"/>
</dbReference>
<protein>
    <recommendedName>
        <fullName evidence="3">SGNH/GDSL hydrolase family protein</fullName>
    </recommendedName>
</protein>
<dbReference type="SUPFAM" id="SSF52266">
    <property type="entry name" value="SGNH hydrolase"/>
    <property type="match status" value="1"/>
</dbReference>
<dbReference type="EMBL" id="SRRZ01000019">
    <property type="protein sequence ID" value="NQE33723.1"/>
    <property type="molecule type" value="Genomic_DNA"/>
</dbReference>